<dbReference type="SUPFAM" id="SSF51206">
    <property type="entry name" value="cAMP-binding domain-like"/>
    <property type="match status" value="1"/>
</dbReference>
<name>A0A7X0XES5_9LIST</name>
<dbReference type="InterPro" id="IPR014710">
    <property type="entry name" value="RmlC-like_jellyroll"/>
</dbReference>
<dbReference type="PROSITE" id="PS50042">
    <property type="entry name" value="CNMP_BINDING_3"/>
    <property type="match status" value="1"/>
</dbReference>
<dbReference type="RefSeq" id="WP_185401596.1">
    <property type="nucleotide sequence ID" value="NZ_JAASTX010000020.1"/>
</dbReference>
<reference evidence="3 4" key="1">
    <citation type="submission" date="2020-03" db="EMBL/GenBank/DDBJ databases">
        <title>Soil Listeria distribution.</title>
        <authorList>
            <person name="Liao J."/>
            <person name="Wiedmann M."/>
        </authorList>
    </citation>
    <scope>NUCLEOTIDE SEQUENCE [LARGE SCALE GENOMIC DNA]</scope>
    <source>
        <strain evidence="3 4">FSL L7-1547</strain>
    </source>
</reference>
<comment type="caution">
    <text evidence="3">The sequence shown here is derived from an EMBL/GenBank/DDBJ whole genome shotgun (WGS) entry which is preliminary data.</text>
</comment>
<accession>A0A7X0XES5</accession>
<sequence>MMKTKEDLFDNQIFQEYLFNPLTNPVKSEVRTFLSGECITEDDELYIIINGKIAEQQNSKDIRYYEQGDFVGMDCLVYYKPDPKICIADGDTIVYVIKKLDVMHKLESETVGIQLAIKILGQHIHLLQNKLTKD</sequence>
<dbReference type="InterPro" id="IPR018490">
    <property type="entry name" value="cNMP-bd_dom_sf"/>
</dbReference>
<dbReference type="Proteomes" id="UP000533953">
    <property type="component" value="Unassembled WGS sequence"/>
</dbReference>
<evidence type="ECO:0000313" key="4">
    <source>
        <dbReference type="Proteomes" id="UP000533953"/>
    </source>
</evidence>
<dbReference type="InterPro" id="IPR000595">
    <property type="entry name" value="cNMP-bd_dom"/>
</dbReference>
<keyword evidence="1" id="KW-0010">Activator</keyword>
<evidence type="ECO:0000313" key="3">
    <source>
        <dbReference type="EMBL" id="MBC1492848.1"/>
    </source>
</evidence>
<evidence type="ECO:0000259" key="2">
    <source>
        <dbReference type="PROSITE" id="PS50042"/>
    </source>
</evidence>
<protein>
    <submittedName>
        <fullName evidence="3">Cyclic nucleotide-binding domain-containing protein</fullName>
    </submittedName>
</protein>
<dbReference type="AlphaFoldDB" id="A0A7X0XES5"/>
<organism evidence="3 4">
    <name type="scientific">Listeria booriae</name>
    <dbReference type="NCBI Taxonomy" id="1552123"/>
    <lineage>
        <taxon>Bacteria</taxon>
        <taxon>Bacillati</taxon>
        <taxon>Bacillota</taxon>
        <taxon>Bacilli</taxon>
        <taxon>Bacillales</taxon>
        <taxon>Listeriaceae</taxon>
        <taxon>Listeria</taxon>
    </lineage>
</organism>
<dbReference type="EMBL" id="JAASTX010000020">
    <property type="protein sequence ID" value="MBC1492848.1"/>
    <property type="molecule type" value="Genomic_DNA"/>
</dbReference>
<evidence type="ECO:0000256" key="1">
    <source>
        <dbReference type="ARBA" id="ARBA00023159"/>
    </source>
</evidence>
<feature type="domain" description="Cyclic nucleotide-binding" evidence="2">
    <location>
        <begin position="43"/>
        <end position="99"/>
    </location>
</feature>
<proteinExistence type="predicted"/>
<dbReference type="Gene3D" id="2.60.120.10">
    <property type="entry name" value="Jelly Rolls"/>
    <property type="match status" value="1"/>
</dbReference>
<gene>
    <name evidence="3" type="ORF">HCI99_13585</name>
</gene>
<dbReference type="CDD" id="cd00038">
    <property type="entry name" value="CAP_ED"/>
    <property type="match status" value="1"/>
</dbReference>